<feature type="domain" description="Xylose isomerase-like TIM barrel" evidence="1">
    <location>
        <begin position="26"/>
        <end position="249"/>
    </location>
</feature>
<reference evidence="2" key="2">
    <citation type="submission" date="2021-04" db="EMBL/GenBank/DDBJ databases">
        <authorList>
            <person name="Gilroy R."/>
        </authorList>
    </citation>
    <scope>NUCLEOTIDE SEQUENCE</scope>
    <source>
        <strain evidence="2">ChiBcec16-3735</strain>
    </source>
</reference>
<dbReference type="Pfam" id="PF01261">
    <property type="entry name" value="AP_endonuc_2"/>
    <property type="match status" value="1"/>
</dbReference>
<dbReference type="InterPro" id="IPR036237">
    <property type="entry name" value="Xyl_isomerase-like_sf"/>
</dbReference>
<dbReference type="Proteomes" id="UP000824065">
    <property type="component" value="Unassembled WGS sequence"/>
</dbReference>
<evidence type="ECO:0000313" key="3">
    <source>
        <dbReference type="Proteomes" id="UP000824065"/>
    </source>
</evidence>
<dbReference type="EMBL" id="DXBJ01000057">
    <property type="protein sequence ID" value="HIZ58532.1"/>
    <property type="molecule type" value="Genomic_DNA"/>
</dbReference>
<proteinExistence type="predicted"/>
<keyword evidence="2" id="KW-0413">Isomerase</keyword>
<sequence>MPAFITGARGHDFGRHTPLDLLSAIGQAGFACTQLAYTKAVEGVQSYADVTPPLVEATREAAARTGVQIAVYGTYVELSFVDEARRKAEAAKVLGQIGNARLLAAGCMGSETTPMAKQPGASRKDALESLLRSLGEIMPACEEAGVLFGIECVYHHAMNTPEATKMVLDTIASPNLRVICDLANYIGAENASLDAQRRIWDKVGSWYGDKICAVHFKGQAFRPDGSHYSTSLEDSAIDYAGGFAMLRQLPQTRLPVLREEAVPARAASDIAFMEQFYQA</sequence>
<dbReference type="InterPro" id="IPR013022">
    <property type="entry name" value="Xyl_isomerase-like_TIM-brl"/>
</dbReference>
<evidence type="ECO:0000259" key="1">
    <source>
        <dbReference type="Pfam" id="PF01261"/>
    </source>
</evidence>
<name>A0A9D2FHH1_9FIRM</name>
<dbReference type="Gene3D" id="3.20.20.150">
    <property type="entry name" value="Divalent-metal-dependent TIM barrel enzymes"/>
    <property type="match status" value="1"/>
</dbReference>
<dbReference type="AlphaFoldDB" id="A0A9D2FHH1"/>
<gene>
    <name evidence="2" type="ORF">H9725_08140</name>
</gene>
<comment type="caution">
    <text evidence="2">The sequence shown here is derived from an EMBL/GenBank/DDBJ whole genome shotgun (WGS) entry which is preliminary data.</text>
</comment>
<organism evidence="2 3">
    <name type="scientific">Candidatus Faecalibacterium gallistercoris</name>
    <dbReference type="NCBI Taxonomy" id="2838579"/>
    <lineage>
        <taxon>Bacteria</taxon>
        <taxon>Bacillati</taxon>
        <taxon>Bacillota</taxon>
        <taxon>Clostridia</taxon>
        <taxon>Eubacteriales</taxon>
        <taxon>Oscillospiraceae</taxon>
        <taxon>Faecalibacterium</taxon>
    </lineage>
</organism>
<accession>A0A9D2FHH1</accession>
<reference evidence="2" key="1">
    <citation type="journal article" date="2021" name="PeerJ">
        <title>Extensive microbial diversity within the chicken gut microbiome revealed by metagenomics and culture.</title>
        <authorList>
            <person name="Gilroy R."/>
            <person name="Ravi A."/>
            <person name="Getino M."/>
            <person name="Pursley I."/>
            <person name="Horton D.L."/>
            <person name="Alikhan N.F."/>
            <person name="Baker D."/>
            <person name="Gharbi K."/>
            <person name="Hall N."/>
            <person name="Watson M."/>
            <person name="Adriaenssens E.M."/>
            <person name="Foster-Nyarko E."/>
            <person name="Jarju S."/>
            <person name="Secka A."/>
            <person name="Antonio M."/>
            <person name="Oren A."/>
            <person name="Chaudhuri R.R."/>
            <person name="La Ragione R."/>
            <person name="Hildebrand F."/>
            <person name="Pallen M.J."/>
        </authorList>
    </citation>
    <scope>NUCLEOTIDE SEQUENCE</scope>
    <source>
        <strain evidence="2">ChiBcec16-3735</strain>
    </source>
</reference>
<dbReference type="SUPFAM" id="SSF51658">
    <property type="entry name" value="Xylose isomerase-like"/>
    <property type="match status" value="1"/>
</dbReference>
<evidence type="ECO:0000313" key="2">
    <source>
        <dbReference type="EMBL" id="HIZ58532.1"/>
    </source>
</evidence>
<dbReference type="GO" id="GO:0016853">
    <property type="term" value="F:isomerase activity"/>
    <property type="evidence" value="ECO:0007669"/>
    <property type="project" value="UniProtKB-KW"/>
</dbReference>
<protein>
    <submittedName>
        <fullName evidence="2">Sugar phosphate isomerase/epimerase</fullName>
    </submittedName>
</protein>